<dbReference type="GO" id="GO:0005634">
    <property type="term" value="C:nucleus"/>
    <property type="evidence" value="ECO:0007669"/>
    <property type="project" value="UniProtKB-SubCell"/>
</dbReference>
<keyword evidence="2" id="KW-0539">Nucleus</keyword>
<accession>B7FR24</accession>
<keyword evidence="6" id="KW-1185">Reference proteome</keyword>
<name>B7FR24_PHATC</name>
<evidence type="ECO:0000259" key="4">
    <source>
        <dbReference type="Pfam" id="PF16987"/>
    </source>
</evidence>
<dbReference type="InParanoid" id="B7FR24"/>
<protein>
    <recommendedName>
        <fullName evidence="4">Mediator complex subunit 15 KIX domain-containing protein</fullName>
    </recommendedName>
</protein>
<dbReference type="SUPFAM" id="SSF58113">
    <property type="entry name" value="Apolipoprotein A-I"/>
    <property type="match status" value="1"/>
</dbReference>
<dbReference type="Gene3D" id="1.10.246.20">
    <property type="entry name" value="Coactivator CBP, KIX domain"/>
    <property type="match status" value="1"/>
</dbReference>
<dbReference type="KEGG" id="pti:PHATRDRAFT_43230"/>
<comment type="subcellular location">
    <subcellularLocation>
        <location evidence="1">Nucleus</location>
    </subcellularLocation>
</comment>
<dbReference type="GO" id="GO:0006355">
    <property type="term" value="P:regulation of DNA-templated transcription"/>
    <property type="evidence" value="ECO:0007669"/>
    <property type="project" value="InterPro"/>
</dbReference>
<gene>
    <name evidence="5" type="ORF">PHATRDRAFT_43230</name>
</gene>
<reference evidence="6" key="2">
    <citation type="submission" date="2008-08" db="EMBL/GenBank/DDBJ databases">
        <authorList>
            <consortium name="Diatom Consortium"/>
            <person name="Grigoriev I."/>
            <person name="Grimwood J."/>
            <person name="Kuo A."/>
            <person name="Otillar R.P."/>
            <person name="Salamov A."/>
            <person name="Detter J.C."/>
            <person name="Lindquist E."/>
            <person name="Shapiro H."/>
            <person name="Lucas S."/>
            <person name="Glavina del Rio T."/>
            <person name="Pitluck S."/>
            <person name="Rokhsar D."/>
            <person name="Bowler C."/>
        </authorList>
    </citation>
    <scope>GENOME REANNOTATION</scope>
    <source>
        <strain evidence="6">CCAP 1055/1</strain>
    </source>
</reference>
<evidence type="ECO:0000313" key="6">
    <source>
        <dbReference type="Proteomes" id="UP000000759"/>
    </source>
</evidence>
<organism evidence="5 6">
    <name type="scientific">Phaeodactylum tricornutum (strain CCAP 1055/1)</name>
    <dbReference type="NCBI Taxonomy" id="556484"/>
    <lineage>
        <taxon>Eukaryota</taxon>
        <taxon>Sar</taxon>
        <taxon>Stramenopiles</taxon>
        <taxon>Ochrophyta</taxon>
        <taxon>Bacillariophyta</taxon>
        <taxon>Bacillariophyceae</taxon>
        <taxon>Bacillariophycidae</taxon>
        <taxon>Naviculales</taxon>
        <taxon>Phaeodactylaceae</taxon>
        <taxon>Phaeodactylum</taxon>
    </lineage>
</organism>
<dbReference type="OMA" id="WTATHEE"/>
<evidence type="ECO:0000256" key="1">
    <source>
        <dbReference type="ARBA" id="ARBA00004123"/>
    </source>
</evidence>
<evidence type="ECO:0000256" key="3">
    <source>
        <dbReference type="SAM" id="MobiDB-lite"/>
    </source>
</evidence>
<dbReference type="PaxDb" id="2850-Phatr43230"/>
<dbReference type="AlphaFoldDB" id="B7FR24"/>
<dbReference type="InterPro" id="IPR036546">
    <property type="entry name" value="MED15_KIX"/>
</dbReference>
<feature type="domain" description="Mediator complex subunit 15 KIX" evidence="4">
    <location>
        <begin position="16"/>
        <end position="85"/>
    </location>
</feature>
<evidence type="ECO:0000256" key="2">
    <source>
        <dbReference type="ARBA" id="ARBA00023242"/>
    </source>
</evidence>
<dbReference type="Proteomes" id="UP000000759">
    <property type="component" value="Chromosome 1"/>
</dbReference>
<dbReference type="RefSeq" id="XP_002176971.1">
    <property type="nucleotide sequence ID" value="XM_002176935.1"/>
</dbReference>
<sequence length="535" mass="60037">MSQADGSPAAAASPGNDWRVAVQQSYRNGEVREIASVLASLEPGASQSSKLRLAMQFEDAVFKGATSLADYRKKLTKRLKKVQKTYVPTEPTASTQTEKELLTLRTKYGDALRYILQHSEKSIEEMHSRYGEEKGNQFKQHIDGVRVWMSDLGLLENTQLNVTMSDQHLEKLKSHLERRVENIRSHVVKLADPNQFLKETLEMTEKNCQGKASRILAVDTRKRFEQLQKKHVDPLVILQDSIARAQASVPIPTRTQNNDEHAALVHLDKMRAASTTVLAFMMMVDKSAVPRQTLTKAHTVAVEGIDFVRKVMATHRKNTKESDVTLEDAWTKPLDIPTSSVEPALEEDGSPLPKRPKLQPRKIVVRTEVLLTPGRKVPSNLLAALKRKRARLVRPPPDGQGSHLILEFGEAFVMTIYMAPLLVSLKAYSKNPPGESHSCVQSASWTATHEELRDWQGDLSVWGTKGPYEILGHVVEERLRDASAHATYVLRACFGKASKENAGEFEREILEATALLEFLQIVRTSYVPNWEDSDV</sequence>
<dbReference type="eggNOG" id="ENOG502SJ7A">
    <property type="taxonomic scope" value="Eukaryota"/>
</dbReference>
<evidence type="ECO:0000313" key="5">
    <source>
        <dbReference type="EMBL" id="EEC51434.1"/>
    </source>
</evidence>
<dbReference type="GeneID" id="7196952"/>
<dbReference type="InterPro" id="IPR036529">
    <property type="entry name" value="KIX_dom_sf"/>
</dbReference>
<dbReference type="OrthoDB" id="46960at2759"/>
<feature type="region of interest" description="Disordered" evidence="3">
    <location>
        <begin position="335"/>
        <end position="356"/>
    </location>
</feature>
<dbReference type="EMBL" id="CM000605">
    <property type="protein sequence ID" value="EEC51434.1"/>
    <property type="molecule type" value="Genomic_DNA"/>
</dbReference>
<dbReference type="HOGENOM" id="CLU_509498_0_0_1"/>
<reference evidence="5 6" key="1">
    <citation type="journal article" date="2008" name="Nature">
        <title>The Phaeodactylum genome reveals the evolutionary history of diatom genomes.</title>
        <authorList>
            <person name="Bowler C."/>
            <person name="Allen A.E."/>
            <person name="Badger J.H."/>
            <person name="Grimwood J."/>
            <person name="Jabbari K."/>
            <person name="Kuo A."/>
            <person name="Maheswari U."/>
            <person name="Martens C."/>
            <person name="Maumus F."/>
            <person name="Otillar R.P."/>
            <person name="Rayko E."/>
            <person name="Salamov A."/>
            <person name="Vandepoele K."/>
            <person name="Beszteri B."/>
            <person name="Gruber A."/>
            <person name="Heijde M."/>
            <person name="Katinka M."/>
            <person name="Mock T."/>
            <person name="Valentin K."/>
            <person name="Verret F."/>
            <person name="Berges J.A."/>
            <person name="Brownlee C."/>
            <person name="Cadoret J.P."/>
            <person name="Chiovitti A."/>
            <person name="Choi C.J."/>
            <person name="Coesel S."/>
            <person name="De Martino A."/>
            <person name="Detter J.C."/>
            <person name="Durkin C."/>
            <person name="Falciatore A."/>
            <person name="Fournet J."/>
            <person name="Haruta M."/>
            <person name="Huysman M.J."/>
            <person name="Jenkins B.D."/>
            <person name="Jiroutova K."/>
            <person name="Jorgensen R.E."/>
            <person name="Joubert Y."/>
            <person name="Kaplan A."/>
            <person name="Kroger N."/>
            <person name="Kroth P.G."/>
            <person name="La Roche J."/>
            <person name="Lindquist E."/>
            <person name="Lommer M."/>
            <person name="Martin-Jezequel V."/>
            <person name="Lopez P.J."/>
            <person name="Lucas S."/>
            <person name="Mangogna M."/>
            <person name="McGinnis K."/>
            <person name="Medlin L.K."/>
            <person name="Montsant A."/>
            <person name="Oudot-Le Secq M.P."/>
            <person name="Napoli C."/>
            <person name="Obornik M."/>
            <person name="Parker M.S."/>
            <person name="Petit J.L."/>
            <person name="Porcel B.M."/>
            <person name="Poulsen N."/>
            <person name="Robison M."/>
            <person name="Rychlewski L."/>
            <person name="Rynearson T.A."/>
            <person name="Schmutz J."/>
            <person name="Shapiro H."/>
            <person name="Siaut M."/>
            <person name="Stanley M."/>
            <person name="Sussman M.R."/>
            <person name="Taylor A.R."/>
            <person name="Vardi A."/>
            <person name="von Dassow P."/>
            <person name="Vyverman W."/>
            <person name="Willis A."/>
            <person name="Wyrwicz L.S."/>
            <person name="Rokhsar D.S."/>
            <person name="Weissenbach J."/>
            <person name="Armbrust E.V."/>
            <person name="Green B.R."/>
            <person name="Van de Peer Y."/>
            <person name="Grigoriev I.V."/>
        </authorList>
    </citation>
    <scope>NUCLEOTIDE SEQUENCE [LARGE SCALE GENOMIC DNA]</scope>
    <source>
        <strain evidence="5 6">CCAP 1055/1</strain>
    </source>
</reference>
<dbReference type="GO" id="GO:0003712">
    <property type="term" value="F:transcription coregulator activity"/>
    <property type="evidence" value="ECO:0007669"/>
    <property type="project" value="InterPro"/>
</dbReference>
<proteinExistence type="predicted"/>
<dbReference type="Pfam" id="PF16987">
    <property type="entry name" value="KIX_2"/>
    <property type="match status" value="1"/>
</dbReference>